<feature type="region of interest" description="Disordered" evidence="1">
    <location>
        <begin position="341"/>
        <end position="360"/>
    </location>
</feature>
<reference evidence="3 4" key="1">
    <citation type="submission" date="2017-10" db="EMBL/GenBank/DDBJ databases">
        <title>A novel species of cold-tolerant Malassezia isolated from bats.</title>
        <authorList>
            <person name="Lorch J.M."/>
            <person name="Palmer J.M."/>
            <person name="Vanderwolf K.J."/>
            <person name="Schmidt K.Z."/>
            <person name="Verant M.L."/>
            <person name="Weller T.J."/>
            <person name="Blehert D.S."/>
        </authorList>
    </citation>
    <scope>NUCLEOTIDE SEQUENCE [LARGE SCALE GENOMIC DNA]</scope>
    <source>
        <strain evidence="3 4">NWHC:44797-103</strain>
    </source>
</reference>
<dbReference type="AlphaFoldDB" id="A0A2N1J7I8"/>
<organism evidence="3 4">
    <name type="scientific">Malassezia vespertilionis</name>
    <dbReference type="NCBI Taxonomy" id="2020962"/>
    <lineage>
        <taxon>Eukaryota</taxon>
        <taxon>Fungi</taxon>
        <taxon>Dikarya</taxon>
        <taxon>Basidiomycota</taxon>
        <taxon>Ustilaginomycotina</taxon>
        <taxon>Malasseziomycetes</taxon>
        <taxon>Malasseziales</taxon>
        <taxon>Malasseziaceae</taxon>
        <taxon>Malassezia</taxon>
    </lineage>
</organism>
<feature type="transmembrane region" description="Helical" evidence="2">
    <location>
        <begin position="34"/>
        <end position="51"/>
    </location>
</feature>
<proteinExistence type="predicted"/>
<evidence type="ECO:0000313" key="3">
    <source>
        <dbReference type="EMBL" id="PKI82523.1"/>
    </source>
</evidence>
<evidence type="ECO:0000256" key="2">
    <source>
        <dbReference type="SAM" id="Phobius"/>
    </source>
</evidence>
<feature type="transmembrane region" description="Helical" evidence="2">
    <location>
        <begin position="101"/>
        <end position="121"/>
    </location>
</feature>
<keyword evidence="2" id="KW-0472">Membrane</keyword>
<feature type="compositionally biased region" description="Basic residues" evidence="1">
    <location>
        <begin position="350"/>
        <end position="360"/>
    </location>
</feature>
<evidence type="ECO:0000313" key="4">
    <source>
        <dbReference type="Proteomes" id="UP000232875"/>
    </source>
</evidence>
<protein>
    <submittedName>
        <fullName evidence="3">Uncharacterized protein</fullName>
    </submittedName>
</protein>
<feature type="transmembrane region" description="Helical" evidence="2">
    <location>
        <begin position="282"/>
        <end position="305"/>
    </location>
</feature>
<name>A0A2N1J7I8_9BASI</name>
<keyword evidence="4" id="KW-1185">Reference proteome</keyword>
<feature type="transmembrane region" description="Helical" evidence="2">
    <location>
        <begin position="71"/>
        <end position="95"/>
    </location>
</feature>
<gene>
    <name evidence="3" type="ORF">MVES_003458</name>
</gene>
<sequence>MADVAASDPIFSSYILASAADLTEFVWKKHVHSIYLPIAVIAVVHAVRISIVTRLVSGGKQSQLPLFQSMVLNMVVLFGGSTLVAVLLGIQLPVLVSPLAIAVYSTVHASLYLSGLGTMLVHLHTATQPFMDIILAMVDALCRTEAIASYGLVQMEQHSSPSVASSFFAKLVIGALISGGAPLIITAFQLNAPKWGFVTPPWVERPTMLLNKDLVGGMVVVTTLTWLTAPKASSWTAWIAPHHRVSDVFARFLSVHPTWRAAEKPLQHLRSVPYLSMREAKIVSIVAMYCVLAAPILVGSVLAWFKRASQKAVPRRGRAPKSKKEAVSIVEALEVEAAATGVEATPAPAPRRRGRPKKKQ</sequence>
<accession>A0A2N1J7I8</accession>
<dbReference type="Proteomes" id="UP000232875">
    <property type="component" value="Unassembled WGS sequence"/>
</dbReference>
<evidence type="ECO:0000256" key="1">
    <source>
        <dbReference type="SAM" id="MobiDB-lite"/>
    </source>
</evidence>
<feature type="transmembrane region" description="Helical" evidence="2">
    <location>
        <begin position="167"/>
        <end position="188"/>
    </location>
</feature>
<dbReference type="OrthoDB" id="2520628at2759"/>
<keyword evidence="2" id="KW-1133">Transmembrane helix</keyword>
<keyword evidence="2" id="KW-0812">Transmembrane</keyword>
<dbReference type="EMBL" id="KZ454994">
    <property type="protein sequence ID" value="PKI82523.1"/>
    <property type="molecule type" value="Genomic_DNA"/>
</dbReference>